<evidence type="ECO:0000256" key="5">
    <source>
        <dbReference type="SAM" id="SignalP"/>
    </source>
</evidence>
<keyword evidence="4" id="KW-0812">Transmembrane</keyword>
<dbReference type="VEuPathDB" id="FungiDB:LCOR_11328.1"/>
<evidence type="ECO:0000313" key="7">
    <source>
        <dbReference type="Proteomes" id="UP000027586"/>
    </source>
</evidence>
<dbReference type="AlphaFoldDB" id="A0A068SDX7"/>
<feature type="signal peptide" evidence="5">
    <location>
        <begin position="1"/>
        <end position="23"/>
    </location>
</feature>
<dbReference type="SUPFAM" id="SSF117281">
    <property type="entry name" value="Kelch motif"/>
    <property type="match status" value="1"/>
</dbReference>
<feature type="transmembrane region" description="Helical" evidence="4">
    <location>
        <begin position="430"/>
        <end position="454"/>
    </location>
</feature>
<dbReference type="InterPro" id="IPR011043">
    <property type="entry name" value="Gal_Oxase/kelch_b-propeller"/>
</dbReference>
<dbReference type="SUPFAM" id="SSF50965">
    <property type="entry name" value="Galactose oxidase, central domain"/>
    <property type="match status" value="1"/>
</dbReference>
<dbReference type="Gene3D" id="2.120.10.80">
    <property type="entry name" value="Kelch-type beta propeller"/>
    <property type="match status" value="2"/>
</dbReference>
<comment type="caution">
    <text evidence="6">The sequence shown here is derived from an EMBL/GenBank/DDBJ whole genome shotgun (WGS) entry which is preliminary data.</text>
</comment>
<keyword evidence="4" id="KW-0472">Membrane</keyword>
<protein>
    <recommendedName>
        <fullName evidence="8">Kelch repeat protein</fullName>
    </recommendedName>
</protein>
<sequence>MRIDKGLLAHAILPAWLITVVYAESHPNQYAGGCALVSKKIYCYGGTSTATGFFEYQPNANFYSLDVSGPVRRVENATSWQRVTAVGDTRPTVNMWFGMAALPDQDTFVITGGVGYANGNALGNPALMYNTTSSSWSAITSQSFEQTQMNTLVADVQRKDRYFIYGGRRDHDTGYTNVSESETYVTIPKFLSTNDLQWSVATEQVVSGRIRHAGVQGKDGRFYFFGGEYSNSQYNETTNYTSYGLTEVDMSQVLIYDETKGWEAVQTTSGTVPSQRWHPTATLLSNGNILVYGGAQTAVRVGDNNYYYLEPVDDTAYVLNTDTMTWSDISSAIQPKEGGNPLDKQQYRRYGHSAVLVGDDSLFIMFGKSTNGSFADGFLILNTTSWVISDYYPGLNAAAGSSDDTDTDDDDDDDSATTGGEGGSGLSGGAIAGVVVGVVVGVGLIAGVAAFLFIRRRRNSDIPGESAKEAPLSEWKDSHHDNNGNNSLSDDNSLKGGLATTSPDSPAPPYSPVTTKPDSVPRLTLAPVKPDGA</sequence>
<dbReference type="Proteomes" id="UP000027586">
    <property type="component" value="Unassembled WGS sequence"/>
</dbReference>
<evidence type="ECO:0000256" key="2">
    <source>
        <dbReference type="ARBA" id="ARBA00022737"/>
    </source>
</evidence>
<evidence type="ECO:0000313" key="6">
    <source>
        <dbReference type="EMBL" id="CDH60543.1"/>
    </source>
</evidence>
<dbReference type="PANTHER" id="PTHR46093:SF18">
    <property type="entry name" value="FIBRONECTIN TYPE-III DOMAIN-CONTAINING PROTEIN"/>
    <property type="match status" value="1"/>
</dbReference>
<keyword evidence="7" id="KW-1185">Reference proteome</keyword>
<feature type="region of interest" description="Disordered" evidence="3">
    <location>
        <begin position="399"/>
        <end position="424"/>
    </location>
</feature>
<gene>
    <name evidence="6" type="ORF">LCOR_11328.1</name>
</gene>
<proteinExistence type="predicted"/>
<name>A0A068SDX7_9FUNG</name>
<keyword evidence="2" id="KW-0677">Repeat</keyword>
<keyword evidence="1" id="KW-0880">Kelch repeat</keyword>
<evidence type="ECO:0000256" key="1">
    <source>
        <dbReference type="ARBA" id="ARBA00022441"/>
    </source>
</evidence>
<dbReference type="STRING" id="1263082.A0A068SDX7"/>
<feature type="region of interest" description="Disordered" evidence="3">
    <location>
        <begin position="463"/>
        <end position="533"/>
    </location>
</feature>
<dbReference type="PANTHER" id="PTHR46093">
    <property type="entry name" value="ACYL-COA-BINDING DOMAIN-CONTAINING PROTEIN 5"/>
    <property type="match status" value="1"/>
</dbReference>
<evidence type="ECO:0000256" key="4">
    <source>
        <dbReference type="SAM" id="Phobius"/>
    </source>
</evidence>
<feature type="compositionally biased region" description="Low complexity" evidence="3">
    <location>
        <begin position="483"/>
        <end position="496"/>
    </location>
</feature>
<evidence type="ECO:0000256" key="3">
    <source>
        <dbReference type="SAM" id="MobiDB-lite"/>
    </source>
</evidence>
<keyword evidence="5" id="KW-0732">Signal</keyword>
<dbReference type="EMBL" id="CBTN010000096">
    <property type="protein sequence ID" value="CDH60543.1"/>
    <property type="molecule type" value="Genomic_DNA"/>
</dbReference>
<feature type="compositionally biased region" description="Acidic residues" evidence="3">
    <location>
        <begin position="403"/>
        <end position="415"/>
    </location>
</feature>
<accession>A0A068SDX7</accession>
<evidence type="ECO:0008006" key="8">
    <source>
        <dbReference type="Google" id="ProtNLM"/>
    </source>
</evidence>
<reference evidence="6" key="1">
    <citation type="submission" date="2013-08" db="EMBL/GenBank/DDBJ databases">
        <title>Gene expansion shapes genome architecture in the human pathogen Lichtheimia corymbifera: an evolutionary genomics analysis in the ancient terrestrial Mucorales (Mucoromycotina).</title>
        <authorList>
            <person name="Schwartze V.U."/>
            <person name="Winter S."/>
            <person name="Shelest E."/>
            <person name="Marcet-Houben M."/>
            <person name="Horn F."/>
            <person name="Wehner S."/>
            <person name="Hoffmann K."/>
            <person name="Riege K."/>
            <person name="Sammeth M."/>
            <person name="Nowrousian M."/>
            <person name="Valiante V."/>
            <person name="Linde J."/>
            <person name="Jacobsen I.D."/>
            <person name="Marz M."/>
            <person name="Brakhage A.A."/>
            <person name="Gabaldon T."/>
            <person name="Bocker S."/>
            <person name="Voigt K."/>
        </authorList>
    </citation>
    <scope>NUCLEOTIDE SEQUENCE [LARGE SCALE GENOMIC DNA]</scope>
    <source>
        <strain evidence="6">FSU 9682</strain>
    </source>
</reference>
<dbReference type="InterPro" id="IPR015915">
    <property type="entry name" value="Kelch-typ_b-propeller"/>
</dbReference>
<feature type="chain" id="PRO_5001656078" description="Kelch repeat protein" evidence="5">
    <location>
        <begin position="24"/>
        <end position="533"/>
    </location>
</feature>
<organism evidence="6 7">
    <name type="scientific">Lichtheimia corymbifera JMRC:FSU:9682</name>
    <dbReference type="NCBI Taxonomy" id="1263082"/>
    <lineage>
        <taxon>Eukaryota</taxon>
        <taxon>Fungi</taxon>
        <taxon>Fungi incertae sedis</taxon>
        <taxon>Mucoromycota</taxon>
        <taxon>Mucoromycotina</taxon>
        <taxon>Mucoromycetes</taxon>
        <taxon>Mucorales</taxon>
        <taxon>Lichtheimiaceae</taxon>
        <taxon>Lichtheimia</taxon>
    </lineage>
</organism>
<dbReference type="OrthoDB" id="10251809at2759"/>
<keyword evidence="4" id="KW-1133">Transmembrane helix</keyword>